<dbReference type="GO" id="GO:0003676">
    <property type="term" value="F:nucleic acid binding"/>
    <property type="evidence" value="ECO:0007669"/>
    <property type="project" value="InterPro"/>
</dbReference>
<dbReference type="OrthoDB" id="8001106at2759"/>
<organism evidence="1 2">
    <name type="scientific">Nephila pilipes</name>
    <name type="common">Giant wood spider</name>
    <name type="synonym">Nephila maculata</name>
    <dbReference type="NCBI Taxonomy" id="299642"/>
    <lineage>
        <taxon>Eukaryota</taxon>
        <taxon>Metazoa</taxon>
        <taxon>Ecdysozoa</taxon>
        <taxon>Arthropoda</taxon>
        <taxon>Chelicerata</taxon>
        <taxon>Arachnida</taxon>
        <taxon>Araneae</taxon>
        <taxon>Araneomorphae</taxon>
        <taxon>Entelegynae</taxon>
        <taxon>Araneoidea</taxon>
        <taxon>Nephilidae</taxon>
        <taxon>Nephila</taxon>
    </lineage>
</organism>
<dbReference type="PANTHER" id="PTHR47326:SF1">
    <property type="entry name" value="HTH PSQ-TYPE DOMAIN-CONTAINING PROTEIN"/>
    <property type="match status" value="1"/>
</dbReference>
<dbReference type="Proteomes" id="UP000887013">
    <property type="component" value="Unassembled WGS sequence"/>
</dbReference>
<reference evidence="1" key="1">
    <citation type="submission" date="2020-08" db="EMBL/GenBank/DDBJ databases">
        <title>Multicomponent nature underlies the extraordinary mechanical properties of spider dragline silk.</title>
        <authorList>
            <person name="Kono N."/>
            <person name="Nakamura H."/>
            <person name="Mori M."/>
            <person name="Yoshida Y."/>
            <person name="Ohtoshi R."/>
            <person name="Malay A.D."/>
            <person name="Moran D.A.P."/>
            <person name="Tomita M."/>
            <person name="Numata K."/>
            <person name="Arakawa K."/>
        </authorList>
    </citation>
    <scope>NUCLEOTIDE SEQUENCE</scope>
</reference>
<evidence type="ECO:0000313" key="2">
    <source>
        <dbReference type="Proteomes" id="UP000887013"/>
    </source>
</evidence>
<sequence>MIHLDFPYKVQMYHPLSKAAMKQLLEFASDAVGLINNNTFDIMKVCFSDKAHFHLDGHVNKQNWLIWESEHPHFEINLSLHTLRVTAWCAMSTLGIVGAVFVDGIVNATVTCWPIISTRLFKAFPISI</sequence>
<dbReference type="AlphaFoldDB" id="A0A8X6T8R9"/>
<dbReference type="Gene3D" id="3.30.420.10">
    <property type="entry name" value="Ribonuclease H-like superfamily/Ribonuclease H"/>
    <property type="match status" value="1"/>
</dbReference>
<comment type="caution">
    <text evidence="1">The sequence shown here is derived from an EMBL/GenBank/DDBJ whole genome shotgun (WGS) entry which is preliminary data.</text>
</comment>
<accession>A0A8X6T8R9</accession>
<protein>
    <submittedName>
        <fullName evidence="1">Uncharacterized protein</fullName>
    </submittedName>
</protein>
<gene>
    <name evidence="1" type="primary">AVEN_220801_1</name>
    <name evidence="1" type="ORF">NPIL_570211</name>
</gene>
<dbReference type="EMBL" id="BMAW01003249">
    <property type="protein sequence ID" value="GFS82535.1"/>
    <property type="molecule type" value="Genomic_DNA"/>
</dbReference>
<dbReference type="PANTHER" id="PTHR47326">
    <property type="entry name" value="TRANSPOSABLE ELEMENT TC3 TRANSPOSASE-LIKE PROTEIN"/>
    <property type="match status" value="1"/>
</dbReference>
<evidence type="ECO:0000313" key="1">
    <source>
        <dbReference type="EMBL" id="GFS82535.1"/>
    </source>
</evidence>
<dbReference type="InterPro" id="IPR036397">
    <property type="entry name" value="RNaseH_sf"/>
</dbReference>
<name>A0A8X6T8R9_NEPPI</name>
<proteinExistence type="predicted"/>
<keyword evidence="2" id="KW-1185">Reference proteome</keyword>